<dbReference type="EMBL" id="JNHN01000004">
    <property type="protein sequence ID" value="KDS64906.1"/>
    <property type="molecule type" value="Genomic_DNA"/>
</dbReference>
<dbReference type="Pfam" id="PF00144">
    <property type="entry name" value="Beta-lactamase"/>
    <property type="match status" value="1"/>
</dbReference>
<dbReference type="AlphaFoldDB" id="A0A078SWN6"/>
<reference evidence="3 4" key="1">
    <citation type="submission" date="2014-04" db="EMBL/GenBank/DDBJ databases">
        <authorList>
            <person name="Sears C."/>
            <person name="Carroll K."/>
            <person name="Sack B.R."/>
            <person name="Qadri F."/>
            <person name="Myers L.L."/>
            <person name="Chung G.-T."/>
            <person name="Escheverria P."/>
            <person name="Fraser C.M."/>
            <person name="Sadzewicz L."/>
            <person name="Shefchek K.A."/>
            <person name="Tallon L."/>
            <person name="Das S.P."/>
            <person name="Daugherty S."/>
            <person name="Mongodin E.F."/>
        </authorList>
    </citation>
    <scope>NUCLEOTIDE SEQUENCE [LARGE SCALE GENOMIC DNA]</scope>
    <source>
        <strain evidence="3 4">3978 T3 ii</strain>
    </source>
</reference>
<dbReference type="InterPro" id="IPR012338">
    <property type="entry name" value="Beta-lactam/transpept-like"/>
</dbReference>
<gene>
    <name evidence="3" type="ORF">M094_3207</name>
</gene>
<dbReference type="PANTHER" id="PTHR46825">
    <property type="entry name" value="D-ALANYL-D-ALANINE-CARBOXYPEPTIDASE/ENDOPEPTIDASE AMPH"/>
    <property type="match status" value="1"/>
</dbReference>
<dbReference type="Gene3D" id="3.40.710.10">
    <property type="entry name" value="DD-peptidase/beta-lactamase superfamily"/>
    <property type="match status" value="1"/>
</dbReference>
<name>A0A078SWN6_BACUN</name>
<dbReference type="PATRIC" id="fig|1339349.3.peg.114"/>
<evidence type="ECO:0000313" key="3">
    <source>
        <dbReference type="EMBL" id="KDS64906.1"/>
    </source>
</evidence>
<feature type="chain" id="PRO_5001745281" evidence="1">
    <location>
        <begin position="25"/>
        <end position="392"/>
    </location>
</feature>
<protein>
    <submittedName>
        <fullName evidence="3">Beta-lactamase family protein</fullName>
    </submittedName>
</protein>
<dbReference type="PANTHER" id="PTHR46825:SF9">
    <property type="entry name" value="BETA-LACTAMASE-RELATED DOMAIN-CONTAINING PROTEIN"/>
    <property type="match status" value="1"/>
</dbReference>
<evidence type="ECO:0000313" key="4">
    <source>
        <dbReference type="Proteomes" id="UP000028013"/>
    </source>
</evidence>
<dbReference type="RefSeq" id="WP_051642920.1">
    <property type="nucleotide sequence ID" value="NZ_JNHN01000004.1"/>
</dbReference>
<feature type="signal peptide" evidence="1">
    <location>
        <begin position="1"/>
        <end position="24"/>
    </location>
</feature>
<comment type="caution">
    <text evidence="3">The sequence shown here is derived from an EMBL/GenBank/DDBJ whole genome shotgun (WGS) entry which is preliminary data.</text>
</comment>
<dbReference type="SUPFAM" id="SSF56601">
    <property type="entry name" value="beta-lactamase/transpeptidase-like"/>
    <property type="match status" value="1"/>
</dbReference>
<organism evidence="3 4">
    <name type="scientific">Bacteroides uniformis str. 3978 T3 ii</name>
    <dbReference type="NCBI Taxonomy" id="1339349"/>
    <lineage>
        <taxon>Bacteria</taxon>
        <taxon>Pseudomonadati</taxon>
        <taxon>Bacteroidota</taxon>
        <taxon>Bacteroidia</taxon>
        <taxon>Bacteroidales</taxon>
        <taxon>Bacteroidaceae</taxon>
        <taxon>Bacteroides</taxon>
    </lineage>
</organism>
<dbReference type="Proteomes" id="UP000028013">
    <property type="component" value="Unassembled WGS sequence"/>
</dbReference>
<dbReference type="InterPro" id="IPR050491">
    <property type="entry name" value="AmpC-like"/>
</dbReference>
<proteinExistence type="predicted"/>
<evidence type="ECO:0000259" key="2">
    <source>
        <dbReference type="Pfam" id="PF00144"/>
    </source>
</evidence>
<dbReference type="InterPro" id="IPR001466">
    <property type="entry name" value="Beta-lactam-related"/>
</dbReference>
<accession>A0A078SWN6</accession>
<sequence>MLRVGCKTILFIFVLLECAFSGVASDNENHSSLEAQIEAIFNKMKMTGLGIAVVKGDSIVYVHSWGYKEVPTVNNQGILLKNDDLFRIASVSKTFVATTILQLVEEGVLNLDDDVQKFLKFPLRNPSYRDKPITVRMLLTHTSSINDSQRWWSLDIINPIISDNYAKCFSETKPGMEYKYCNYNYLLLGAVIEGATGNRFDTEIDSRIMKPLDIQGGFNCNLLDSTKFVRLYRYNKESGAFREDDEAYRPYRYQIQTHYTLGKSIGLVYPDSGMKITTTDLAKYMMMHMKGGTLRQATILSLRSEMMMRENYVGKNNYGFAFRQYRGLVPNTTLYGQTGGGFGLKSAMIFDPKHQMGFVIICSGSASEYIDGYNDIHKPLIKLLYNYFSEND</sequence>
<keyword evidence="1" id="KW-0732">Signal</keyword>
<evidence type="ECO:0000256" key="1">
    <source>
        <dbReference type="SAM" id="SignalP"/>
    </source>
</evidence>
<feature type="domain" description="Beta-lactamase-related" evidence="2">
    <location>
        <begin position="42"/>
        <end position="367"/>
    </location>
</feature>